<keyword evidence="2" id="KW-1185">Reference proteome</keyword>
<name>A0AAW1THY2_9CUCU</name>
<feature type="non-terminal residue" evidence="1">
    <location>
        <position position="1"/>
    </location>
</feature>
<evidence type="ECO:0000313" key="1">
    <source>
        <dbReference type="EMBL" id="KAK9870057.1"/>
    </source>
</evidence>
<dbReference type="AlphaFoldDB" id="A0AAW1THY2"/>
<comment type="caution">
    <text evidence="1">The sequence shown here is derived from an EMBL/GenBank/DDBJ whole genome shotgun (WGS) entry which is preliminary data.</text>
</comment>
<dbReference type="EMBL" id="JARQZJ010000002">
    <property type="protein sequence ID" value="KAK9870057.1"/>
    <property type="molecule type" value="Genomic_DNA"/>
</dbReference>
<dbReference type="Proteomes" id="UP001431783">
    <property type="component" value="Unassembled WGS sequence"/>
</dbReference>
<gene>
    <name evidence="1" type="ORF">WA026_006151</name>
</gene>
<reference evidence="1 2" key="1">
    <citation type="submission" date="2023-03" db="EMBL/GenBank/DDBJ databases">
        <title>Genome insight into feeding habits of ladybird beetles.</title>
        <authorList>
            <person name="Li H.-S."/>
            <person name="Huang Y.-H."/>
            <person name="Pang H."/>
        </authorList>
    </citation>
    <scope>NUCLEOTIDE SEQUENCE [LARGE SCALE GENOMIC DNA]</scope>
    <source>
        <strain evidence="1">SYSU_2023b</strain>
        <tissue evidence="1">Whole body</tissue>
    </source>
</reference>
<accession>A0AAW1THY2</accession>
<proteinExistence type="predicted"/>
<organism evidence="1 2">
    <name type="scientific">Henosepilachna vigintioctopunctata</name>
    <dbReference type="NCBI Taxonomy" id="420089"/>
    <lineage>
        <taxon>Eukaryota</taxon>
        <taxon>Metazoa</taxon>
        <taxon>Ecdysozoa</taxon>
        <taxon>Arthropoda</taxon>
        <taxon>Hexapoda</taxon>
        <taxon>Insecta</taxon>
        <taxon>Pterygota</taxon>
        <taxon>Neoptera</taxon>
        <taxon>Endopterygota</taxon>
        <taxon>Coleoptera</taxon>
        <taxon>Polyphaga</taxon>
        <taxon>Cucujiformia</taxon>
        <taxon>Coccinelloidea</taxon>
        <taxon>Coccinellidae</taxon>
        <taxon>Epilachninae</taxon>
        <taxon>Epilachnini</taxon>
        <taxon>Henosepilachna</taxon>
    </lineage>
</organism>
<evidence type="ECO:0000313" key="2">
    <source>
        <dbReference type="Proteomes" id="UP001431783"/>
    </source>
</evidence>
<sequence length="54" mass="6439">HQQIETKKRNMRAVRTNERTWTTLFIYSEDEQAILKKWGDNKLKNLDYNAPGMG</sequence>
<protein>
    <submittedName>
        <fullName evidence="1">Uncharacterized protein</fullName>
    </submittedName>
</protein>